<organism evidence="3 4">
    <name type="scientific">Luteolibacter arcticus</name>
    <dbReference type="NCBI Taxonomy" id="1581411"/>
    <lineage>
        <taxon>Bacteria</taxon>
        <taxon>Pseudomonadati</taxon>
        <taxon>Verrucomicrobiota</taxon>
        <taxon>Verrucomicrobiia</taxon>
        <taxon>Verrucomicrobiales</taxon>
        <taxon>Verrucomicrobiaceae</taxon>
        <taxon>Luteolibacter</taxon>
    </lineage>
</organism>
<dbReference type="EMBL" id="JAPDDT010000002">
    <property type="protein sequence ID" value="MCW1922032.1"/>
    <property type="molecule type" value="Genomic_DNA"/>
</dbReference>
<comment type="caution">
    <text evidence="3">The sequence shown here is derived from an EMBL/GenBank/DDBJ whole genome shotgun (WGS) entry which is preliminary data.</text>
</comment>
<evidence type="ECO:0000259" key="2">
    <source>
        <dbReference type="Pfam" id="PF22725"/>
    </source>
</evidence>
<dbReference type="InterPro" id="IPR036291">
    <property type="entry name" value="NAD(P)-bd_dom_sf"/>
</dbReference>
<evidence type="ECO:0000313" key="3">
    <source>
        <dbReference type="EMBL" id="MCW1922032.1"/>
    </source>
</evidence>
<dbReference type="PANTHER" id="PTHR43377">
    <property type="entry name" value="BILIVERDIN REDUCTASE A"/>
    <property type="match status" value="1"/>
</dbReference>
<protein>
    <submittedName>
        <fullName evidence="3">Gfo/Idh/MocA family oxidoreductase</fullName>
    </submittedName>
</protein>
<dbReference type="SUPFAM" id="SSF51735">
    <property type="entry name" value="NAD(P)-binding Rossmann-fold domains"/>
    <property type="match status" value="1"/>
</dbReference>
<dbReference type="Pfam" id="PF01408">
    <property type="entry name" value="GFO_IDH_MocA"/>
    <property type="match status" value="1"/>
</dbReference>
<feature type="domain" description="Gfo/Idh/MocA-like oxidoreductase N-terminal" evidence="1">
    <location>
        <begin position="6"/>
        <end position="125"/>
    </location>
</feature>
<dbReference type="PANTHER" id="PTHR43377:SF2">
    <property type="entry name" value="BINDING ROSSMANN FOLD OXIDOREDUCTASE, PUTATIVE (AFU_ORTHOLOGUE AFUA_4G00560)-RELATED"/>
    <property type="match status" value="1"/>
</dbReference>
<dbReference type="InterPro" id="IPR000683">
    <property type="entry name" value="Gfo/Idh/MocA-like_OxRdtase_N"/>
</dbReference>
<evidence type="ECO:0000259" key="1">
    <source>
        <dbReference type="Pfam" id="PF01408"/>
    </source>
</evidence>
<gene>
    <name evidence="3" type="ORF">OKA05_05675</name>
</gene>
<dbReference type="Pfam" id="PF22725">
    <property type="entry name" value="GFO_IDH_MocA_C3"/>
    <property type="match status" value="1"/>
</dbReference>
<dbReference type="Gene3D" id="3.40.50.720">
    <property type="entry name" value="NAD(P)-binding Rossmann-like Domain"/>
    <property type="match status" value="1"/>
</dbReference>
<dbReference type="InterPro" id="IPR055170">
    <property type="entry name" value="GFO_IDH_MocA-like_dom"/>
</dbReference>
<evidence type="ECO:0000313" key="4">
    <source>
        <dbReference type="Proteomes" id="UP001320876"/>
    </source>
</evidence>
<dbReference type="SUPFAM" id="SSF55347">
    <property type="entry name" value="Glyceraldehyde-3-phosphate dehydrogenase-like, C-terminal domain"/>
    <property type="match status" value="1"/>
</dbReference>
<feature type="domain" description="GFO/IDH/MocA-like oxidoreductase" evidence="2">
    <location>
        <begin position="136"/>
        <end position="326"/>
    </location>
</feature>
<proteinExistence type="predicted"/>
<accession>A0ABT3GEI8</accession>
<dbReference type="RefSeq" id="WP_264486142.1">
    <property type="nucleotide sequence ID" value="NZ_JAPDDT010000002.1"/>
</dbReference>
<keyword evidence="4" id="KW-1185">Reference proteome</keyword>
<sequence>MSSSLSIAVLGCGSRGRTYAKIAASFGERYRLTAAADPVAVRREAVAALAPEGAVKTFGSAEALFTGGKQADVLIIATQDSQHFGHAMAALEAGYDVLLEKPAAESLERCEAIDRRARELGRRVALCFVLRYTPFYSTVKREIESGRLGRVISVRTHEGVEPFHQAHSFVRGHWRSSRGSTPMIVAKCSHDADLLCWLGDSPAASLSSYGDRTWFREENAPAGAPARCTDGCPVAKDCLYDSHRYLTDKRRWLGMVMDGADGADDETILDFLRTSPWGRCAYRCDNDVVDHQVLACVMENGITMTHTMTAFDFGRAIEIYGTKASLKGGLPYHEAGSPELWLRHHDDGRIEPVEIVKNADEGYAGHGGGDYGIVDSLDRLFQGPQALPPGLDGLAGHRLAFLAEASRVQRGAPMPAR</sequence>
<dbReference type="Gene3D" id="3.30.360.10">
    <property type="entry name" value="Dihydrodipicolinate Reductase, domain 2"/>
    <property type="match status" value="1"/>
</dbReference>
<reference evidence="3 4" key="1">
    <citation type="submission" date="2022-10" db="EMBL/GenBank/DDBJ databases">
        <title>Luteolibacter arcticus strain CCTCC AB 2014275, whole genome shotgun sequencing project.</title>
        <authorList>
            <person name="Zhao G."/>
            <person name="Shen L."/>
        </authorList>
    </citation>
    <scope>NUCLEOTIDE SEQUENCE [LARGE SCALE GENOMIC DNA]</scope>
    <source>
        <strain evidence="3 4">CCTCC AB 2014275</strain>
    </source>
</reference>
<dbReference type="Proteomes" id="UP001320876">
    <property type="component" value="Unassembled WGS sequence"/>
</dbReference>
<name>A0ABT3GEI8_9BACT</name>
<dbReference type="InterPro" id="IPR051450">
    <property type="entry name" value="Gfo/Idh/MocA_Oxidoreductases"/>
</dbReference>